<sequence length="83" mass="8722">MFAGTRSMDLIALALRLAGFEVRDCIRSLSGDTHHPGWFYGSGIPKSLDVSKAIDKAAGAAREVIGEHRCHGGGSPGLALSRT</sequence>
<dbReference type="Proteomes" id="UP001244552">
    <property type="component" value="Unassembled WGS sequence"/>
</dbReference>
<organism evidence="1 2">
    <name type="scientific">Azospirillum picis</name>
    <dbReference type="NCBI Taxonomy" id="488438"/>
    <lineage>
        <taxon>Bacteria</taxon>
        <taxon>Pseudomonadati</taxon>
        <taxon>Pseudomonadota</taxon>
        <taxon>Alphaproteobacteria</taxon>
        <taxon>Rhodospirillales</taxon>
        <taxon>Azospirillaceae</taxon>
        <taxon>Azospirillum</taxon>
    </lineage>
</organism>
<gene>
    <name evidence="1" type="ORF">QO018_006202</name>
</gene>
<reference evidence="1 2" key="1">
    <citation type="submission" date="2023-07" db="EMBL/GenBank/DDBJ databases">
        <title>Genomic Encyclopedia of Type Strains, Phase IV (KMG-IV): sequencing the most valuable type-strain genomes for metagenomic binning, comparative biology and taxonomic classification.</title>
        <authorList>
            <person name="Goeker M."/>
        </authorList>
    </citation>
    <scope>NUCLEOTIDE SEQUENCE [LARGE SCALE GENOMIC DNA]</scope>
    <source>
        <strain evidence="1 2">DSM 19922</strain>
    </source>
</reference>
<proteinExistence type="predicted"/>
<name>A0ABU0MV14_9PROT</name>
<dbReference type="RefSeq" id="WP_307354610.1">
    <property type="nucleotide sequence ID" value="NZ_JAUSVU010000043.1"/>
</dbReference>
<keyword evidence="2" id="KW-1185">Reference proteome</keyword>
<evidence type="ECO:0000313" key="1">
    <source>
        <dbReference type="EMBL" id="MDQ0537300.1"/>
    </source>
</evidence>
<comment type="caution">
    <text evidence="1">The sequence shown here is derived from an EMBL/GenBank/DDBJ whole genome shotgun (WGS) entry which is preliminary data.</text>
</comment>
<protein>
    <submittedName>
        <fullName evidence="1">Uncharacterized protein</fullName>
    </submittedName>
</protein>
<dbReference type="EMBL" id="JAUSVU010000043">
    <property type="protein sequence ID" value="MDQ0537300.1"/>
    <property type="molecule type" value="Genomic_DNA"/>
</dbReference>
<accession>A0ABU0MV14</accession>
<evidence type="ECO:0000313" key="2">
    <source>
        <dbReference type="Proteomes" id="UP001244552"/>
    </source>
</evidence>